<evidence type="ECO:0000313" key="4">
    <source>
        <dbReference type="Proteomes" id="UP000295023"/>
    </source>
</evidence>
<sequence length="500" mass="53217">MSALDLLRTGSPQECRPVPRMLLTRPQWGALAEALVADTGPELMALWADPASVYLLLREGATLHLVSCPAPDGRYPALSPARPGAVRFERMIRDLWGHVAEGAVDLRPWLDHGRWPVAAPLAAKPEANGAAVPQPEFLTVEGEGVHQIPVGPVHAGIIEPGHFRFHVQGETVVRLEQRLGYVHKGHIGLMLGKPAQVAATLIARLSGDSTVAHGWAFAQAVEQALEVSPSPRATALRAVMAELERLHNHLNDWGFVCNDAAFAWPHAQCGALREGVLRTCAAAFGHRLMMDRVVPGGVAADLAPEGTAAILAALDAVEAAMPGLLAVYEGHASLQDRVVGTGRVAPELAARFAAGGHVGRAAGRGFDARAALPYPPYDALPPEVPVLAEGDVDARVRIRIAEIGESLRLLRALLADLPEGAVQVPLPRRGGEGIGVVEGFRGDCLHWVALDEAGLVRAAFPRDPSWLQWPLLEAAIEGNIVADFPLCNKSFNCSYSGVDL</sequence>
<dbReference type="Gene3D" id="1.10.645.10">
    <property type="entry name" value="Cytochrome-c3 Hydrogenase, chain B"/>
    <property type="match status" value="1"/>
</dbReference>
<dbReference type="GO" id="GO:0016651">
    <property type="term" value="F:oxidoreductase activity, acting on NAD(P)H"/>
    <property type="evidence" value="ECO:0007669"/>
    <property type="project" value="InterPro"/>
</dbReference>
<dbReference type="RefSeq" id="WP_132290427.1">
    <property type="nucleotide sequence ID" value="NZ_SKBM01000012.1"/>
</dbReference>
<proteinExistence type="predicted"/>
<name>A0A4R4DK73_9PROT</name>
<dbReference type="InterPro" id="IPR001135">
    <property type="entry name" value="NADH_Q_OxRdtase_suD"/>
</dbReference>
<dbReference type="OrthoDB" id="9801496at2"/>
<dbReference type="Pfam" id="PF00346">
    <property type="entry name" value="Complex1_49kDa"/>
    <property type="match status" value="1"/>
</dbReference>
<organism evidence="3 4">
    <name type="scientific">Roseicella aquatilis</name>
    <dbReference type="NCBI Taxonomy" id="2527868"/>
    <lineage>
        <taxon>Bacteria</taxon>
        <taxon>Pseudomonadati</taxon>
        <taxon>Pseudomonadota</taxon>
        <taxon>Alphaproteobacteria</taxon>
        <taxon>Acetobacterales</taxon>
        <taxon>Roseomonadaceae</taxon>
        <taxon>Roseicella</taxon>
    </lineage>
</organism>
<feature type="domain" description="NADH-quinone oxidoreductase subunit D" evidence="2">
    <location>
        <begin position="272"/>
        <end position="424"/>
    </location>
</feature>
<dbReference type="PANTHER" id="PTHR43485">
    <property type="entry name" value="HYDROGENASE-4 COMPONENT G"/>
    <property type="match status" value="1"/>
</dbReference>
<reference evidence="3 4" key="1">
    <citation type="submission" date="2019-03" db="EMBL/GenBank/DDBJ databases">
        <title>Paracraurococcus aquatilis NE82 genome sequence.</title>
        <authorList>
            <person name="Zhao Y."/>
            <person name="Du Z."/>
        </authorList>
    </citation>
    <scope>NUCLEOTIDE SEQUENCE [LARGE SCALE GENOMIC DNA]</scope>
    <source>
        <strain evidence="3 4">NE82</strain>
    </source>
</reference>
<evidence type="ECO:0000259" key="2">
    <source>
        <dbReference type="Pfam" id="PF00346"/>
    </source>
</evidence>
<dbReference type="GO" id="GO:0048038">
    <property type="term" value="F:quinone binding"/>
    <property type="evidence" value="ECO:0007669"/>
    <property type="project" value="InterPro"/>
</dbReference>
<comment type="caution">
    <text evidence="3">The sequence shown here is derived from an EMBL/GenBank/DDBJ whole genome shotgun (WGS) entry which is preliminary data.</text>
</comment>
<keyword evidence="4" id="KW-1185">Reference proteome</keyword>
<evidence type="ECO:0000256" key="1">
    <source>
        <dbReference type="ARBA" id="ARBA00023002"/>
    </source>
</evidence>
<accession>A0A4R4DK73</accession>
<dbReference type="InterPro" id="IPR052197">
    <property type="entry name" value="ComplexI_49kDa-like"/>
</dbReference>
<dbReference type="AlphaFoldDB" id="A0A4R4DK73"/>
<dbReference type="InterPro" id="IPR037232">
    <property type="entry name" value="NADH_quin_OxRdtase_su_C/D-like"/>
</dbReference>
<dbReference type="SUPFAM" id="SSF143243">
    <property type="entry name" value="Nqo5-like"/>
    <property type="match status" value="1"/>
</dbReference>
<protein>
    <submittedName>
        <fullName evidence="3">Hydrogenase expression protein HypE</fullName>
    </submittedName>
</protein>
<keyword evidence="1" id="KW-0560">Oxidoreductase</keyword>
<dbReference type="EMBL" id="SKBM01000012">
    <property type="protein sequence ID" value="TCZ60953.1"/>
    <property type="molecule type" value="Genomic_DNA"/>
</dbReference>
<dbReference type="Proteomes" id="UP000295023">
    <property type="component" value="Unassembled WGS sequence"/>
</dbReference>
<dbReference type="SUPFAM" id="SSF56762">
    <property type="entry name" value="HydB/Nqo4-like"/>
    <property type="match status" value="1"/>
</dbReference>
<gene>
    <name evidence="3" type="ORF">EXY23_14395</name>
</gene>
<dbReference type="PANTHER" id="PTHR43485:SF1">
    <property type="entry name" value="FORMATE HYDROGENLYASE SUBUNIT 5-RELATED"/>
    <property type="match status" value="1"/>
</dbReference>
<evidence type="ECO:0000313" key="3">
    <source>
        <dbReference type="EMBL" id="TCZ60953.1"/>
    </source>
</evidence>
<dbReference type="InterPro" id="IPR029014">
    <property type="entry name" value="NiFe-Hase_large"/>
</dbReference>
<dbReference type="GO" id="GO:0051287">
    <property type="term" value="F:NAD binding"/>
    <property type="evidence" value="ECO:0007669"/>
    <property type="project" value="InterPro"/>
</dbReference>